<dbReference type="RefSeq" id="WP_230368555.1">
    <property type="nucleotide sequence ID" value="NZ_JAJALK010000036.1"/>
</dbReference>
<reference evidence="1" key="1">
    <citation type="submission" date="2023-07" db="EMBL/GenBank/DDBJ databases">
        <title>Genomic Encyclopedia of Type Strains, Phase IV (KMG-IV): sequencing the most valuable type-strain genomes for metagenomic binning, comparative biology and taxonomic classification.</title>
        <authorList>
            <person name="Goeker M."/>
        </authorList>
    </citation>
    <scope>NUCLEOTIDE SEQUENCE</scope>
    <source>
        <strain evidence="1">DSM 19569</strain>
    </source>
</reference>
<accession>A0AAJ1X022</accession>
<dbReference type="AlphaFoldDB" id="A0AAJ1X022"/>
<evidence type="ECO:0000313" key="2">
    <source>
        <dbReference type="Proteomes" id="UP001223420"/>
    </source>
</evidence>
<gene>
    <name evidence="1" type="ORF">QO001_006574</name>
</gene>
<sequence>MGIINLTAEEQRALARIDGRELDRLIEQALDHEQATPLYGLPLTSCGPYVSQQYCNFQRDLTAYREAKADRRRQETGERARRSGDRLSAAVEQMKHRMMAEAAEGQFFFVDDLLSPPLSFSDRLSFVVHYRWRKAVDDEWIRGSIEFTHSVRPHPVYTLPPKRKPTAAKIREQEQNDRYDAWKSLTDGACQHVRDYLREGKDPAAIPARFVVKTDGQGNLNNFSTRFWSAEI</sequence>
<name>A0AAJ1X022_9HYPH</name>
<proteinExistence type="predicted"/>
<protein>
    <submittedName>
        <fullName evidence="1">Uncharacterized protein</fullName>
    </submittedName>
</protein>
<dbReference type="Proteomes" id="UP001223420">
    <property type="component" value="Unassembled WGS sequence"/>
</dbReference>
<comment type="caution">
    <text evidence="1">The sequence shown here is derived from an EMBL/GenBank/DDBJ whole genome shotgun (WGS) entry which is preliminary data.</text>
</comment>
<dbReference type="EMBL" id="JAUSWL010000033">
    <property type="protein sequence ID" value="MDQ0547615.1"/>
    <property type="molecule type" value="Genomic_DNA"/>
</dbReference>
<organism evidence="1 2">
    <name type="scientific">Methylobacterium brachiatum</name>
    <dbReference type="NCBI Taxonomy" id="269660"/>
    <lineage>
        <taxon>Bacteria</taxon>
        <taxon>Pseudomonadati</taxon>
        <taxon>Pseudomonadota</taxon>
        <taxon>Alphaproteobacteria</taxon>
        <taxon>Hyphomicrobiales</taxon>
        <taxon>Methylobacteriaceae</taxon>
        <taxon>Methylobacterium</taxon>
    </lineage>
</organism>
<evidence type="ECO:0000313" key="1">
    <source>
        <dbReference type="EMBL" id="MDQ0547615.1"/>
    </source>
</evidence>